<organism evidence="7 8">
    <name type="scientific">Molorchus minor</name>
    <dbReference type="NCBI Taxonomy" id="1323400"/>
    <lineage>
        <taxon>Eukaryota</taxon>
        <taxon>Metazoa</taxon>
        <taxon>Ecdysozoa</taxon>
        <taxon>Arthropoda</taxon>
        <taxon>Hexapoda</taxon>
        <taxon>Insecta</taxon>
        <taxon>Pterygota</taxon>
        <taxon>Neoptera</taxon>
        <taxon>Endopterygota</taxon>
        <taxon>Coleoptera</taxon>
        <taxon>Polyphaga</taxon>
        <taxon>Cucujiformia</taxon>
        <taxon>Chrysomeloidea</taxon>
        <taxon>Cerambycidae</taxon>
        <taxon>Lamiinae</taxon>
        <taxon>Monochamini</taxon>
        <taxon>Molorchus</taxon>
    </lineage>
</organism>
<keyword evidence="8" id="KW-1185">Reference proteome</keyword>
<keyword evidence="5 6" id="KW-0472">Membrane</keyword>
<name>A0ABQ9JC94_9CUCU</name>
<dbReference type="InterPro" id="IPR018499">
    <property type="entry name" value="Tetraspanin/Peripherin"/>
</dbReference>
<comment type="subcellular location">
    <subcellularLocation>
        <location evidence="1 6">Membrane</location>
        <topology evidence="1 6">Multi-pass membrane protein</topology>
    </subcellularLocation>
</comment>
<sequence>MGCLRDCTSGIAKYILFLLNLLVLICAIALIAMAVIYRNNNSGLDLMSISSYTIAVGVLIALIAFFGCCGAVKESSCLLTTYAGIMLALFIIQAVLGILAFVAVKNGDNQLTEQVSTHLSSIYNRSLTNSEDRDIVNALQRSLECCGVVDSTESAVQNGTGILISSCCEKDVTTCQSSVSYTQGCQLALTNFLETKIKQIGIIAIVFAIVEIIGAIFAFYIRHNIRRKGEYV</sequence>
<feature type="transmembrane region" description="Helical" evidence="6">
    <location>
        <begin position="14"/>
        <end position="37"/>
    </location>
</feature>
<evidence type="ECO:0000256" key="3">
    <source>
        <dbReference type="ARBA" id="ARBA00022692"/>
    </source>
</evidence>
<dbReference type="InterPro" id="IPR000301">
    <property type="entry name" value="Tetraspanin_animals"/>
</dbReference>
<evidence type="ECO:0000256" key="1">
    <source>
        <dbReference type="ARBA" id="ARBA00004141"/>
    </source>
</evidence>
<accession>A0ABQ9JC94</accession>
<proteinExistence type="inferred from homology"/>
<dbReference type="Proteomes" id="UP001162164">
    <property type="component" value="Unassembled WGS sequence"/>
</dbReference>
<evidence type="ECO:0000313" key="7">
    <source>
        <dbReference type="EMBL" id="KAJ8975796.1"/>
    </source>
</evidence>
<dbReference type="InterPro" id="IPR008952">
    <property type="entry name" value="Tetraspanin_EC2_sf"/>
</dbReference>
<protein>
    <recommendedName>
        <fullName evidence="6">Tetraspanin</fullName>
    </recommendedName>
</protein>
<dbReference type="PIRSF" id="PIRSF002419">
    <property type="entry name" value="Tetraspanin"/>
    <property type="match status" value="1"/>
</dbReference>
<keyword evidence="4 6" id="KW-1133">Transmembrane helix</keyword>
<feature type="transmembrane region" description="Helical" evidence="6">
    <location>
        <begin position="79"/>
        <end position="104"/>
    </location>
</feature>
<dbReference type="EMBL" id="JAPWTJ010000765">
    <property type="protein sequence ID" value="KAJ8975796.1"/>
    <property type="molecule type" value="Genomic_DNA"/>
</dbReference>
<feature type="transmembrane region" description="Helical" evidence="6">
    <location>
        <begin position="200"/>
        <end position="221"/>
    </location>
</feature>
<evidence type="ECO:0000256" key="2">
    <source>
        <dbReference type="ARBA" id="ARBA00006840"/>
    </source>
</evidence>
<evidence type="ECO:0000313" key="8">
    <source>
        <dbReference type="Proteomes" id="UP001162164"/>
    </source>
</evidence>
<dbReference type="PANTHER" id="PTHR19282:SF521">
    <property type="entry name" value="IP01817P-RELATED"/>
    <property type="match status" value="1"/>
</dbReference>
<gene>
    <name evidence="7" type="ORF">NQ317_005178</name>
</gene>
<dbReference type="Gene3D" id="1.10.1450.10">
    <property type="entry name" value="Tetraspanin"/>
    <property type="match status" value="1"/>
</dbReference>
<dbReference type="CDD" id="cd03127">
    <property type="entry name" value="tetraspanin_LEL"/>
    <property type="match status" value="1"/>
</dbReference>
<keyword evidence="3 6" id="KW-0812">Transmembrane</keyword>
<comment type="caution">
    <text evidence="7">The sequence shown here is derived from an EMBL/GenBank/DDBJ whole genome shotgun (WGS) entry which is preliminary data.</text>
</comment>
<reference evidence="7" key="1">
    <citation type="journal article" date="2023" name="Insect Mol. Biol.">
        <title>Genome sequencing provides insights into the evolution of gene families encoding plant cell wall-degrading enzymes in longhorned beetles.</title>
        <authorList>
            <person name="Shin N.R."/>
            <person name="Okamura Y."/>
            <person name="Kirsch R."/>
            <person name="Pauchet Y."/>
        </authorList>
    </citation>
    <scope>NUCLEOTIDE SEQUENCE</scope>
    <source>
        <strain evidence="7">MMC_N1</strain>
    </source>
</reference>
<evidence type="ECO:0000256" key="6">
    <source>
        <dbReference type="RuleBase" id="RU361218"/>
    </source>
</evidence>
<evidence type="ECO:0000256" key="5">
    <source>
        <dbReference type="ARBA" id="ARBA00023136"/>
    </source>
</evidence>
<feature type="transmembrane region" description="Helical" evidence="6">
    <location>
        <begin position="49"/>
        <end position="72"/>
    </location>
</feature>
<dbReference type="SUPFAM" id="SSF48652">
    <property type="entry name" value="Tetraspanin"/>
    <property type="match status" value="1"/>
</dbReference>
<evidence type="ECO:0000256" key="4">
    <source>
        <dbReference type="ARBA" id="ARBA00022989"/>
    </source>
</evidence>
<dbReference type="PANTHER" id="PTHR19282">
    <property type="entry name" value="TETRASPANIN"/>
    <property type="match status" value="1"/>
</dbReference>
<comment type="similarity">
    <text evidence="2 6">Belongs to the tetraspanin (TM4SF) family.</text>
</comment>
<dbReference type="PRINTS" id="PR00259">
    <property type="entry name" value="TMFOUR"/>
</dbReference>
<dbReference type="Pfam" id="PF00335">
    <property type="entry name" value="Tetraspanin"/>
    <property type="match status" value="1"/>
</dbReference>